<protein>
    <submittedName>
        <fullName evidence="1">Uncharacterized protein</fullName>
    </submittedName>
</protein>
<sequence length="67" mass="7832">MWVYVRKGTPETRYAGDGGAMIRLMQLDHVRRRKIFKDRHAVLFNTYGTTAARKMAPIPDPTRRRSL</sequence>
<accession>E6Q9S6</accession>
<dbReference type="EMBL" id="CABP01000035">
    <property type="protein sequence ID" value="CBI03952.1"/>
    <property type="molecule type" value="Genomic_DNA"/>
</dbReference>
<dbReference type="AlphaFoldDB" id="E6Q9S6"/>
<comment type="caution">
    <text evidence="1">The sequence shown here is derived from an EMBL/GenBank/DDBJ whole genome shotgun (WGS) entry which is preliminary data.</text>
</comment>
<evidence type="ECO:0000313" key="1">
    <source>
        <dbReference type="EMBL" id="CBI03952.1"/>
    </source>
</evidence>
<name>E6Q9S6_9ZZZZ</name>
<organism evidence="1">
    <name type="scientific">mine drainage metagenome</name>
    <dbReference type="NCBI Taxonomy" id="410659"/>
    <lineage>
        <taxon>unclassified sequences</taxon>
        <taxon>metagenomes</taxon>
        <taxon>ecological metagenomes</taxon>
    </lineage>
</organism>
<gene>
    <name evidence="1" type="ORF">CARN5_2614</name>
</gene>
<proteinExistence type="predicted"/>
<reference evidence="1" key="1">
    <citation type="submission" date="2009-10" db="EMBL/GenBank/DDBJ databases">
        <title>Diversity of trophic interactions inside an arsenic-rich microbial ecosystem.</title>
        <authorList>
            <person name="Bertin P.N."/>
            <person name="Heinrich-Salmeron A."/>
            <person name="Pelletier E."/>
            <person name="Goulhen-Chollet F."/>
            <person name="Arsene-Ploetze F."/>
            <person name="Gallien S."/>
            <person name="Calteau A."/>
            <person name="Vallenet D."/>
            <person name="Casiot C."/>
            <person name="Chane-Woon-Ming B."/>
            <person name="Giloteaux L."/>
            <person name="Barakat M."/>
            <person name="Bonnefoy V."/>
            <person name="Bruneel O."/>
            <person name="Chandler M."/>
            <person name="Cleiss J."/>
            <person name="Duran R."/>
            <person name="Elbaz-Poulichet F."/>
            <person name="Fonknechten N."/>
            <person name="Lauga B."/>
            <person name="Mornico D."/>
            <person name="Ortet P."/>
            <person name="Schaeffer C."/>
            <person name="Siguier P."/>
            <person name="Alexander Thil Smith A."/>
            <person name="Van Dorsselaer A."/>
            <person name="Weissenbach J."/>
            <person name="Medigue C."/>
            <person name="Le Paslier D."/>
        </authorList>
    </citation>
    <scope>NUCLEOTIDE SEQUENCE</scope>
</reference>